<accession>A0ABT5YRK1</accession>
<evidence type="ECO:0000259" key="1">
    <source>
        <dbReference type="PROSITE" id="PS51781"/>
    </source>
</evidence>
<dbReference type="Pfam" id="PF08239">
    <property type="entry name" value="SH3_3"/>
    <property type="match status" value="1"/>
</dbReference>
<dbReference type="InterPro" id="IPR003646">
    <property type="entry name" value="SH3-like_bac-type"/>
</dbReference>
<keyword evidence="3" id="KW-1185">Reference proteome</keyword>
<protein>
    <submittedName>
        <fullName evidence="2">SH3 domain-containing protein</fullName>
    </submittedName>
</protein>
<gene>
    <name evidence="2" type="ORF">P2G67_15940</name>
</gene>
<dbReference type="EMBL" id="JARHUD010000015">
    <property type="protein sequence ID" value="MDF2097467.1"/>
    <property type="molecule type" value="Genomic_DNA"/>
</dbReference>
<evidence type="ECO:0000313" key="3">
    <source>
        <dbReference type="Proteomes" id="UP001215503"/>
    </source>
</evidence>
<dbReference type="Proteomes" id="UP001215503">
    <property type="component" value="Unassembled WGS sequence"/>
</dbReference>
<proteinExistence type="predicted"/>
<reference evidence="2 3" key="1">
    <citation type="submission" date="2023-03" db="EMBL/GenBank/DDBJ databases">
        <title>Fodinicurvata sp. CAU 1616 isolated from sea sendiment.</title>
        <authorList>
            <person name="Kim W."/>
        </authorList>
    </citation>
    <scope>NUCLEOTIDE SEQUENCE [LARGE SCALE GENOMIC DNA]</scope>
    <source>
        <strain evidence="2 3">CAU 1616</strain>
    </source>
</reference>
<dbReference type="PROSITE" id="PS51781">
    <property type="entry name" value="SH3B"/>
    <property type="match status" value="1"/>
</dbReference>
<comment type="caution">
    <text evidence="2">The sequence shown here is derived from an EMBL/GenBank/DDBJ whole genome shotgun (WGS) entry which is preliminary data.</text>
</comment>
<dbReference type="Gene3D" id="2.30.30.40">
    <property type="entry name" value="SH3 Domains"/>
    <property type="match status" value="1"/>
</dbReference>
<dbReference type="RefSeq" id="WP_275824295.1">
    <property type="nucleotide sequence ID" value="NZ_JARHUD010000015.1"/>
</dbReference>
<sequence>MKVEGQCVSPVYERQVDFMTIQTPIFSRARCLVALFAFQVCLLFHPVAASAQDVGTYAHVEALALNLRTAPDAGSQVLLALPRGTTVSILDRRNGWARVFVQGVGSGGAQGWVAARFLGSGGAVTGQRRHRAHDGYEGGARRYGPLRVDMLDFDCRPPLFGNSGIRKCIASVRVRLPLDEFAPGRSDHVPVACRGAISYRTATEPYSKRLIEDERTSIAHNDQLGQSVRIHFPVRSERAKIESADLEAFTCWRD</sequence>
<dbReference type="SMART" id="SM00287">
    <property type="entry name" value="SH3b"/>
    <property type="match status" value="1"/>
</dbReference>
<name>A0ABT5YRK1_9PROT</name>
<evidence type="ECO:0000313" key="2">
    <source>
        <dbReference type="EMBL" id="MDF2097467.1"/>
    </source>
</evidence>
<feature type="domain" description="SH3b" evidence="1">
    <location>
        <begin position="55"/>
        <end position="122"/>
    </location>
</feature>
<organism evidence="2 3">
    <name type="scientific">Aquibaculum arenosum</name>
    <dbReference type="NCBI Taxonomy" id="3032591"/>
    <lineage>
        <taxon>Bacteria</taxon>
        <taxon>Pseudomonadati</taxon>
        <taxon>Pseudomonadota</taxon>
        <taxon>Alphaproteobacteria</taxon>
        <taxon>Rhodospirillales</taxon>
        <taxon>Rhodovibrionaceae</taxon>
        <taxon>Aquibaculum</taxon>
    </lineage>
</organism>